<evidence type="ECO:0000256" key="1">
    <source>
        <dbReference type="SAM" id="MobiDB-lite"/>
    </source>
</evidence>
<gene>
    <name evidence="2" type="ORF">QBC47DRAFT_357079</name>
</gene>
<reference evidence="2" key="1">
    <citation type="submission" date="2023-06" db="EMBL/GenBank/DDBJ databases">
        <title>Genome-scale phylogeny and comparative genomics of the fungal order Sordariales.</title>
        <authorList>
            <consortium name="Lawrence Berkeley National Laboratory"/>
            <person name="Hensen N."/>
            <person name="Bonometti L."/>
            <person name="Westerberg I."/>
            <person name="Brannstrom I.O."/>
            <person name="Guillou S."/>
            <person name="Cros-Aarteil S."/>
            <person name="Calhoun S."/>
            <person name="Haridas S."/>
            <person name="Kuo A."/>
            <person name="Mondo S."/>
            <person name="Pangilinan J."/>
            <person name="Riley R."/>
            <person name="Labutti K."/>
            <person name="Andreopoulos B."/>
            <person name="Lipzen A."/>
            <person name="Chen C."/>
            <person name="Yanf M."/>
            <person name="Daum C."/>
            <person name="Ng V."/>
            <person name="Clum A."/>
            <person name="Steindorff A."/>
            <person name="Ohm R."/>
            <person name="Martin F."/>
            <person name="Silar P."/>
            <person name="Natvig D."/>
            <person name="Lalanne C."/>
            <person name="Gautier V."/>
            <person name="Ament-Velasquez S.L."/>
            <person name="Kruys A."/>
            <person name="Hutchinson M.I."/>
            <person name="Powell A.J."/>
            <person name="Barry K."/>
            <person name="Miller A.N."/>
            <person name="Grigoriev I.V."/>
            <person name="Debuchy R."/>
            <person name="Gladieux P."/>
            <person name="Thoren M.H."/>
            <person name="Johannesson H."/>
        </authorList>
    </citation>
    <scope>NUCLEOTIDE SEQUENCE</scope>
    <source>
        <strain evidence="2">PSN4</strain>
    </source>
</reference>
<proteinExistence type="predicted"/>
<name>A0AAJ0F9K7_9PEZI</name>
<feature type="region of interest" description="Disordered" evidence="1">
    <location>
        <begin position="1"/>
        <end position="41"/>
    </location>
</feature>
<evidence type="ECO:0000313" key="3">
    <source>
        <dbReference type="Proteomes" id="UP001239445"/>
    </source>
</evidence>
<feature type="compositionally biased region" description="Basic and acidic residues" evidence="1">
    <location>
        <begin position="8"/>
        <end position="29"/>
    </location>
</feature>
<dbReference type="AlphaFoldDB" id="A0AAJ0F9K7"/>
<dbReference type="EMBL" id="MU839828">
    <property type="protein sequence ID" value="KAK1759192.1"/>
    <property type="molecule type" value="Genomic_DNA"/>
</dbReference>
<dbReference type="Proteomes" id="UP001239445">
    <property type="component" value="Unassembled WGS sequence"/>
</dbReference>
<accession>A0AAJ0F9K7</accession>
<feature type="compositionally biased region" description="Polar residues" evidence="1">
    <location>
        <begin position="30"/>
        <end position="41"/>
    </location>
</feature>
<protein>
    <submittedName>
        <fullName evidence="2">Uncharacterized protein</fullName>
    </submittedName>
</protein>
<sequence length="641" mass="72123">MEPVQPEPSRKRQREPTPEPTKDGQDAERYQSSCIGSDNETWSGLPDDVFLPSGLSTHDTTPSSFHFESIQDFTKGLQSALDASWKTRQEPVSKYKAVKALLLSWEDDDLGVEAEIDPLAQLLENVYGYEVERWRIPSLGSFRALDNKVRASTESIWEVPSSLFILYYGGHARPSRGQGSFPRWSSKRFGATEVDPLSIQSYLENATCDVLFLYDCCHSIHAGSWDRATGIKEALAAGGFETIAAEVGEHSFTNLLTNELARAAEQGRGISVSDVHGYMLAGLRDYTPRLVKDSKGKLVLDCNKRPRFEPPRRRTPVHYLLSEKRESIVFAPLRSGNPPTSTMSLPPRGLPTLAAETDPEGSSTGFVEINAPQFPQVILSVRLQSSDSSEARAWVDWLLRAPPEVEDIKVEGWYGSFSTLIILSVPLKVWHAMQDHPAISFVGFVTTENLASALLPNKPSIARWLDNKTAGSTRPLTFREFIQIPEPGQNKGSNCAVKSFLDIPQVKRHVMTFHRQVDPEDGIDARIEGALNSRYRRIVTWEQLWSTLFPEDDITEVPDPVFVPPVEFEEGIELARESWADLDDRIFREAQKSPFSEWEPERVREIMMEYLLYRCTVPEKALMKMEEPTGKIHYKLGASGH</sequence>
<keyword evidence="3" id="KW-1185">Reference proteome</keyword>
<comment type="caution">
    <text evidence="2">The sequence shown here is derived from an EMBL/GenBank/DDBJ whole genome shotgun (WGS) entry which is preliminary data.</text>
</comment>
<organism evidence="2 3">
    <name type="scientific">Echria macrotheca</name>
    <dbReference type="NCBI Taxonomy" id="438768"/>
    <lineage>
        <taxon>Eukaryota</taxon>
        <taxon>Fungi</taxon>
        <taxon>Dikarya</taxon>
        <taxon>Ascomycota</taxon>
        <taxon>Pezizomycotina</taxon>
        <taxon>Sordariomycetes</taxon>
        <taxon>Sordariomycetidae</taxon>
        <taxon>Sordariales</taxon>
        <taxon>Schizotheciaceae</taxon>
        <taxon>Echria</taxon>
    </lineage>
</organism>
<evidence type="ECO:0000313" key="2">
    <source>
        <dbReference type="EMBL" id="KAK1759192.1"/>
    </source>
</evidence>